<organism evidence="11 12">
    <name type="scientific">Sitophilus oryzae</name>
    <name type="common">Rice weevil</name>
    <name type="synonym">Curculio oryzae</name>
    <dbReference type="NCBI Taxonomy" id="7048"/>
    <lineage>
        <taxon>Eukaryota</taxon>
        <taxon>Metazoa</taxon>
        <taxon>Ecdysozoa</taxon>
        <taxon>Arthropoda</taxon>
        <taxon>Hexapoda</taxon>
        <taxon>Insecta</taxon>
        <taxon>Pterygota</taxon>
        <taxon>Neoptera</taxon>
        <taxon>Endopterygota</taxon>
        <taxon>Coleoptera</taxon>
        <taxon>Polyphaga</taxon>
        <taxon>Cucujiformia</taxon>
        <taxon>Curculionidae</taxon>
        <taxon>Dryophthorinae</taxon>
        <taxon>Sitophilus</taxon>
    </lineage>
</organism>
<dbReference type="InterPro" id="IPR056371">
    <property type="entry name" value="DHX37-like_C"/>
</dbReference>
<dbReference type="FunCoup" id="A0A6J2XAB2">
    <property type="interactions" value="2446"/>
</dbReference>
<dbReference type="InterPro" id="IPR011545">
    <property type="entry name" value="DEAD/DEAH_box_helicase_dom"/>
</dbReference>
<dbReference type="PANTHER" id="PTHR18934">
    <property type="entry name" value="ATP-DEPENDENT RNA HELICASE"/>
    <property type="match status" value="1"/>
</dbReference>
<keyword evidence="5 12" id="KW-0347">Helicase</keyword>
<dbReference type="Proteomes" id="UP000504635">
    <property type="component" value="Unplaced"/>
</dbReference>
<evidence type="ECO:0000256" key="3">
    <source>
        <dbReference type="ARBA" id="ARBA00022741"/>
    </source>
</evidence>
<dbReference type="GO" id="GO:0005730">
    <property type="term" value="C:nucleolus"/>
    <property type="evidence" value="ECO:0007669"/>
    <property type="project" value="TreeGrafter"/>
</dbReference>
<dbReference type="GO" id="GO:0005524">
    <property type="term" value="F:ATP binding"/>
    <property type="evidence" value="ECO:0007669"/>
    <property type="project" value="UniProtKB-KW"/>
</dbReference>
<feature type="compositionally biased region" description="Acidic residues" evidence="8">
    <location>
        <begin position="176"/>
        <end position="188"/>
    </location>
</feature>
<dbReference type="SMART" id="SM00490">
    <property type="entry name" value="HELICc"/>
    <property type="match status" value="1"/>
</dbReference>
<dbReference type="GO" id="GO:0003724">
    <property type="term" value="F:RNA helicase activity"/>
    <property type="evidence" value="ECO:0007669"/>
    <property type="project" value="UniProtKB-EC"/>
</dbReference>
<evidence type="ECO:0000256" key="2">
    <source>
        <dbReference type="ARBA" id="ARBA00012552"/>
    </source>
</evidence>
<dbReference type="SMART" id="SM00847">
    <property type="entry name" value="HA2"/>
    <property type="match status" value="1"/>
</dbReference>
<dbReference type="AlphaFoldDB" id="A0A6J2XAB2"/>
<dbReference type="InterPro" id="IPR007502">
    <property type="entry name" value="Helicase-assoc_dom"/>
</dbReference>
<comment type="similarity">
    <text evidence="1">Belongs to the DEAD box helicase family. DEAH subfamily.</text>
</comment>
<evidence type="ECO:0000256" key="6">
    <source>
        <dbReference type="ARBA" id="ARBA00022840"/>
    </source>
</evidence>
<dbReference type="Gene3D" id="3.40.50.300">
    <property type="entry name" value="P-loop containing nucleotide triphosphate hydrolases"/>
    <property type="match status" value="2"/>
</dbReference>
<dbReference type="CDD" id="cd18791">
    <property type="entry name" value="SF2_C_RHA"/>
    <property type="match status" value="1"/>
</dbReference>
<dbReference type="PROSITE" id="PS00690">
    <property type="entry name" value="DEAH_ATP_HELICASE"/>
    <property type="match status" value="1"/>
</dbReference>
<evidence type="ECO:0000256" key="1">
    <source>
        <dbReference type="ARBA" id="ARBA00008792"/>
    </source>
</evidence>
<dbReference type="CTD" id="31205"/>
<proteinExistence type="inferred from homology"/>
<dbReference type="OrthoDB" id="10025033at2759"/>
<dbReference type="EC" id="3.6.4.13" evidence="2"/>
<dbReference type="SUPFAM" id="SSF52540">
    <property type="entry name" value="P-loop containing nucleoside triphosphate hydrolases"/>
    <property type="match status" value="1"/>
</dbReference>
<sequence>MGKAKYNWKARRVVQTVIDNSDVNTIKLDFDAEGYYDTCNKLVLPSHKRKVKIKQDKSKVKLLSNKHRKQLEKIVERKKKKANRSALLQSLQQVQIDSEELSQFTSIISVQTSGLKRLSQNKSSLKSQEPNTDFSSIPGKKINSISNTKHRKLCHNNVNDIKNITSTPNVVGLNADSDEMSDSTDEEKEASKYGPAISQGDVVEPNKNSNMYKMEESNVQVVTASSKSCNKTINGIVSSTETKLNTKEIKNIQRQPTVYVDVIRDDEIQEARLKLPILAEEQYIIEVINENEIIIIAGETGSGKTTQVPQFLYEAGYALKKQICITEPRRVAAISMSQRVAEEMNLSTQIVSYLIRFEGNVTEETKIKFVTDGVLLKEIHSDFLLTKYSVIILDEAHERTVYTDILIGLLSRIVPLRKKKGDPLKLIIMSATLRVSDFTENQRLFKVAPPVINVESRQFPVTTHFNKRTVENYLKEAYSKVIKIHSKLPEGGILVFLTGQHEVNLLVKKLRITFPLNMKDKLIAEKERIEPNADYNNYPNDFDKNSKGTNKKRNNNQTHINLDDYSIPNDNESNSGEEDELFSDEEDLIGNSSVYHNAQPLWVLPLYSLLPSQKQQQVFKPPPIGYRLCIISTNIAETSLTIPNIKYVVDSGRAKIKLYDKVTGLTSYVVRWTSKASANQRAGRAGRTCPGHCYRLYSSAVFNNEFEDFATPEIQKRPVDDLYLQMKCMNIDKVTNFPFPTAPDLLQLKAAESRLEILGALRNNEVTSLGQSISKFPVLPRFGKMLALSNQHDLFSHTICLVAALSVQEVFLETPWSGSSEEKKQLRQKWASLRREWAGTGNSLLLGDNGVLLRAIGAAEYANSQGKLKEFCQINGLRFNAVTDIRKLRLQLTLEINKNIPALDIIVDPKMEPFNDIQAKLLRQILLAGLGDQIAKKVSLEEANQFKEKAKYKYAYKANSMEDFVFLHQNSVLKKTLPEFVIFQEIYETDKIYMRGVSAIDPEWLPTFVPELCNLSEPLLDPPPFYNEKEGSIYCTVRGTFGTQAWTLPEVKIPHPHNVDCIKWFAKYLLEGKVFKKLEKYSKDLLSQPSIMVKTWARLQPRSELLFKALLAKNIARRSNLMKIWMEDRQYLLYEYLKWVPESAHQEVSLMWPPTD</sequence>
<dbReference type="SMART" id="SM00487">
    <property type="entry name" value="DEXDc"/>
    <property type="match status" value="1"/>
</dbReference>
<keyword evidence="3" id="KW-0547">Nucleotide-binding</keyword>
<dbReference type="GO" id="GO:0000462">
    <property type="term" value="P:maturation of SSU-rRNA from tricistronic rRNA transcript (SSU-rRNA, 5.8S rRNA, LSU-rRNA)"/>
    <property type="evidence" value="ECO:0007669"/>
    <property type="project" value="TreeGrafter"/>
</dbReference>
<dbReference type="KEGG" id="soy:115876531"/>
<feature type="domain" description="Helicase ATP-binding" evidence="9">
    <location>
        <begin position="285"/>
        <end position="451"/>
    </location>
</feature>
<dbReference type="FunFam" id="3.40.50.300:FF:000637">
    <property type="entry name" value="ATP-dependent RNA helicase DHX37/DHR1"/>
    <property type="match status" value="1"/>
</dbReference>
<evidence type="ECO:0000256" key="5">
    <source>
        <dbReference type="ARBA" id="ARBA00022806"/>
    </source>
</evidence>
<evidence type="ECO:0000313" key="11">
    <source>
        <dbReference type="Proteomes" id="UP000504635"/>
    </source>
</evidence>
<evidence type="ECO:0000259" key="9">
    <source>
        <dbReference type="PROSITE" id="PS51192"/>
    </source>
</evidence>
<dbReference type="InterPro" id="IPR014001">
    <property type="entry name" value="Helicase_ATP-bd"/>
</dbReference>
<dbReference type="InterPro" id="IPR011709">
    <property type="entry name" value="DEAD-box_helicase_OB_fold"/>
</dbReference>
<dbReference type="Pfam" id="PF23362">
    <property type="entry name" value="DHX37_C"/>
    <property type="match status" value="1"/>
</dbReference>
<feature type="region of interest" description="Disordered" evidence="8">
    <location>
        <begin position="119"/>
        <end position="148"/>
    </location>
</feature>
<dbReference type="Pfam" id="PF00271">
    <property type="entry name" value="Helicase_C"/>
    <property type="match status" value="1"/>
</dbReference>
<keyword evidence="11" id="KW-1185">Reference proteome</keyword>
<name>A0A6J2XAB2_SITOR</name>
<evidence type="ECO:0000313" key="12">
    <source>
        <dbReference type="RefSeq" id="XP_030748203.1"/>
    </source>
</evidence>
<keyword evidence="4" id="KW-0378">Hydrolase</keyword>
<dbReference type="Pfam" id="PF00270">
    <property type="entry name" value="DEAD"/>
    <property type="match status" value="1"/>
</dbReference>
<dbReference type="InterPro" id="IPR002464">
    <property type="entry name" value="DNA/RNA_helicase_DEAH_CS"/>
</dbReference>
<dbReference type="InParanoid" id="A0A6J2XAB2"/>
<comment type="catalytic activity">
    <reaction evidence="7">
        <text>ATP + H2O = ADP + phosphate + H(+)</text>
        <dbReference type="Rhea" id="RHEA:13065"/>
        <dbReference type="ChEBI" id="CHEBI:15377"/>
        <dbReference type="ChEBI" id="CHEBI:15378"/>
        <dbReference type="ChEBI" id="CHEBI:30616"/>
        <dbReference type="ChEBI" id="CHEBI:43474"/>
        <dbReference type="ChEBI" id="CHEBI:456216"/>
        <dbReference type="EC" id="3.6.4.13"/>
    </reaction>
</comment>
<feature type="region of interest" description="Disordered" evidence="8">
    <location>
        <begin position="169"/>
        <end position="207"/>
    </location>
</feature>
<feature type="domain" description="Helicase C-terminal" evidence="10">
    <location>
        <begin position="517"/>
        <end position="730"/>
    </location>
</feature>
<evidence type="ECO:0000259" key="10">
    <source>
        <dbReference type="PROSITE" id="PS51194"/>
    </source>
</evidence>
<reference evidence="12" key="1">
    <citation type="submission" date="2025-08" db="UniProtKB">
        <authorList>
            <consortium name="RefSeq"/>
        </authorList>
    </citation>
    <scope>IDENTIFICATION</scope>
    <source>
        <tissue evidence="12">Gonads</tissue>
    </source>
</reference>
<dbReference type="Gene3D" id="1.20.120.1080">
    <property type="match status" value="1"/>
</dbReference>
<dbReference type="PANTHER" id="PTHR18934:SF99">
    <property type="entry name" value="ATP-DEPENDENT RNA HELICASE DHX37-RELATED"/>
    <property type="match status" value="1"/>
</dbReference>
<dbReference type="Pfam" id="PF21010">
    <property type="entry name" value="HA2_C"/>
    <property type="match status" value="1"/>
</dbReference>
<feature type="region of interest" description="Disordered" evidence="8">
    <location>
        <begin position="533"/>
        <end position="581"/>
    </location>
</feature>
<accession>A0A6J2XAB2</accession>
<keyword evidence="6" id="KW-0067">ATP-binding</keyword>
<dbReference type="GeneID" id="115876531"/>
<evidence type="ECO:0000256" key="8">
    <source>
        <dbReference type="SAM" id="MobiDB-lite"/>
    </source>
</evidence>
<protein>
    <recommendedName>
        <fullName evidence="2">RNA helicase</fullName>
        <ecNumber evidence="2">3.6.4.13</ecNumber>
    </recommendedName>
</protein>
<dbReference type="Pfam" id="PF07717">
    <property type="entry name" value="OB_NTP_bind"/>
    <property type="match status" value="1"/>
</dbReference>
<gene>
    <name evidence="12" type="primary">LOC115876531</name>
</gene>
<evidence type="ECO:0000256" key="7">
    <source>
        <dbReference type="ARBA" id="ARBA00047984"/>
    </source>
</evidence>
<feature type="compositionally biased region" description="Polar residues" evidence="8">
    <location>
        <begin position="119"/>
        <end position="135"/>
    </location>
</feature>
<dbReference type="RefSeq" id="XP_030748203.1">
    <property type="nucleotide sequence ID" value="XM_030892343.1"/>
</dbReference>
<dbReference type="GO" id="GO:0003723">
    <property type="term" value="F:RNA binding"/>
    <property type="evidence" value="ECO:0007669"/>
    <property type="project" value="TreeGrafter"/>
</dbReference>
<dbReference type="PROSITE" id="PS51194">
    <property type="entry name" value="HELICASE_CTER"/>
    <property type="match status" value="1"/>
</dbReference>
<dbReference type="InterPro" id="IPR001650">
    <property type="entry name" value="Helicase_C-like"/>
</dbReference>
<dbReference type="InterPro" id="IPR027417">
    <property type="entry name" value="P-loop_NTPase"/>
</dbReference>
<evidence type="ECO:0000256" key="4">
    <source>
        <dbReference type="ARBA" id="ARBA00022801"/>
    </source>
</evidence>
<dbReference type="PROSITE" id="PS51192">
    <property type="entry name" value="HELICASE_ATP_BIND_1"/>
    <property type="match status" value="1"/>
</dbReference>
<dbReference type="GO" id="GO:0016787">
    <property type="term" value="F:hydrolase activity"/>
    <property type="evidence" value="ECO:0007669"/>
    <property type="project" value="UniProtKB-KW"/>
</dbReference>